<dbReference type="Gene3D" id="3.30.700.10">
    <property type="entry name" value="Glycoprotein, Type 4 Pilin"/>
    <property type="match status" value="1"/>
</dbReference>
<proteinExistence type="predicted"/>
<feature type="transmembrane region" description="Helical" evidence="1">
    <location>
        <begin position="20"/>
        <end position="44"/>
    </location>
</feature>
<dbReference type="InterPro" id="IPR045584">
    <property type="entry name" value="Pilin-like"/>
</dbReference>
<dbReference type="InterPro" id="IPR012902">
    <property type="entry name" value="N_methyl_site"/>
</dbReference>
<dbReference type="SUPFAM" id="SSF54523">
    <property type="entry name" value="Pili subunits"/>
    <property type="match status" value="1"/>
</dbReference>
<keyword evidence="1" id="KW-0472">Membrane</keyword>
<sequence>MGSPESELNMDKKESNTQGFTLIELLITVVIISLLAGIVTFNVASTTQRSQTKACNIDYQSISSANASYFNDSNVNAASLQVLVDAGYLANVQNEIAVPTSALTNGNGVALQALSRKGSPYRLYLGYPDADGSITVVKDGTIQSGKGCS</sequence>
<reference evidence="2" key="1">
    <citation type="submission" date="2020-05" db="EMBL/GenBank/DDBJ databases">
        <authorList>
            <person name="Chiriac C."/>
            <person name="Salcher M."/>
            <person name="Ghai R."/>
            <person name="Kavagutti S V."/>
        </authorList>
    </citation>
    <scope>NUCLEOTIDE SEQUENCE</scope>
</reference>
<dbReference type="Pfam" id="PF07963">
    <property type="entry name" value="N_methyl"/>
    <property type="match status" value="1"/>
</dbReference>
<keyword evidence="1" id="KW-1133">Transmembrane helix</keyword>
<dbReference type="AlphaFoldDB" id="A0A6J6BN70"/>
<name>A0A6J6BN70_9ZZZZ</name>
<dbReference type="PROSITE" id="PS00409">
    <property type="entry name" value="PROKAR_NTER_METHYL"/>
    <property type="match status" value="1"/>
</dbReference>
<evidence type="ECO:0000313" key="2">
    <source>
        <dbReference type="EMBL" id="CAB4539833.1"/>
    </source>
</evidence>
<keyword evidence="1" id="KW-0812">Transmembrane</keyword>
<gene>
    <name evidence="2" type="ORF">UFOPK1412_00596</name>
</gene>
<dbReference type="NCBIfam" id="TIGR02532">
    <property type="entry name" value="IV_pilin_GFxxxE"/>
    <property type="match status" value="1"/>
</dbReference>
<accession>A0A6J6BN70</accession>
<dbReference type="EMBL" id="CAEZSI010000066">
    <property type="protein sequence ID" value="CAB4539833.1"/>
    <property type="molecule type" value="Genomic_DNA"/>
</dbReference>
<organism evidence="2">
    <name type="scientific">freshwater metagenome</name>
    <dbReference type="NCBI Taxonomy" id="449393"/>
    <lineage>
        <taxon>unclassified sequences</taxon>
        <taxon>metagenomes</taxon>
        <taxon>ecological metagenomes</taxon>
    </lineage>
</organism>
<protein>
    <submittedName>
        <fullName evidence="2">Unannotated protein</fullName>
    </submittedName>
</protein>
<evidence type="ECO:0000256" key="1">
    <source>
        <dbReference type="SAM" id="Phobius"/>
    </source>
</evidence>